<dbReference type="Proteomes" id="UP000183028">
    <property type="component" value="Unassembled WGS sequence"/>
</dbReference>
<evidence type="ECO:0000256" key="8">
    <source>
        <dbReference type="ARBA" id="ARBA00023136"/>
    </source>
</evidence>
<dbReference type="SUPFAM" id="SSF52540">
    <property type="entry name" value="P-loop containing nucleoside triphosphate hydrolases"/>
    <property type="match status" value="1"/>
</dbReference>
<keyword evidence="7" id="KW-0029">Amino-acid transport</keyword>
<proteinExistence type="inferred from homology"/>
<name>A0A1H6RW46_9FIRM</name>
<evidence type="ECO:0000259" key="9">
    <source>
        <dbReference type="PROSITE" id="PS50893"/>
    </source>
</evidence>
<comment type="similarity">
    <text evidence="2">Belongs to the ABC transporter superfamily.</text>
</comment>
<gene>
    <name evidence="10" type="ORF">SAMN04487834_100944</name>
</gene>
<keyword evidence="6 10" id="KW-0067">ATP-binding</keyword>
<reference evidence="11" key="1">
    <citation type="submission" date="2016-10" db="EMBL/GenBank/DDBJ databases">
        <authorList>
            <person name="Varghese N."/>
            <person name="Submissions S."/>
        </authorList>
    </citation>
    <scope>NUCLEOTIDE SEQUENCE [LARGE SCALE GENOMIC DNA]</scope>
    <source>
        <strain evidence="11">DSM 20406</strain>
    </source>
</reference>
<accession>A0A1H6RW46</accession>
<dbReference type="InterPro" id="IPR030679">
    <property type="entry name" value="ABC_ATPase_HisP-typ"/>
</dbReference>
<dbReference type="PANTHER" id="PTHR43166">
    <property type="entry name" value="AMINO ACID IMPORT ATP-BINDING PROTEIN"/>
    <property type="match status" value="1"/>
</dbReference>
<dbReference type="PANTHER" id="PTHR43166:SF9">
    <property type="entry name" value="GLUTAMATE_ASPARTATE IMPORT ATP-BINDING PROTEIN GLTL"/>
    <property type="match status" value="1"/>
</dbReference>
<dbReference type="GO" id="GO:0016887">
    <property type="term" value="F:ATP hydrolysis activity"/>
    <property type="evidence" value="ECO:0007669"/>
    <property type="project" value="InterPro"/>
</dbReference>
<evidence type="ECO:0000256" key="3">
    <source>
        <dbReference type="ARBA" id="ARBA00022448"/>
    </source>
</evidence>
<dbReference type="RefSeq" id="WP_033161634.1">
    <property type="nucleotide sequence ID" value="NZ_FNYK01000009.1"/>
</dbReference>
<dbReference type="GeneID" id="54119057"/>
<sequence length="246" mass="27606">MEHVIEVRHLKKSFGALEVLKDVDFIIDKGQVITIIGSSGSGKSTLLRCMNLLEIPDGGEILYHGEDIRQHKNINSYRAKVGMVFQSFNLFENKSVIENCMLAQIKVLKRSKEEAKNAALKYLKQVGMERFANASVTTLSGGQKQRVAIARTLCMNPDVILFDEPTSALDPEMVGDVLDVMKNLAKEGLTMAVVTHEMQFAKEVSDIVLFMDQGKVCEMGTPDQVFNHPQHERTKKFLSRYNNDQA</sequence>
<evidence type="ECO:0000313" key="10">
    <source>
        <dbReference type="EMBL" id="SEI56000.1"/>
    </source>
</evidence>
<evidence type="ECO:0000256" key="6">
    <source>
        <dbReference type="ARBA" id="ARBA00022840"/>
    </source>
</evidence>
<dbReference type="FunFam" id="3.40.50.300:FF:000020">
    <property type="entry name" value="Amino acid ABC transporter ATP-binding component"/>
    <property type="match status" value="1"/>
</dbReference>
<dbReference type="eggNOG" id="COG1126">
    <property type="taxonomic scope" value="Bacteria"/>
</dbReference>
<dbReference type="Pfam" id="PF00005">
    <property type="entry name" value="ABC_tran"/>
    <property type="match status" value="1"/>
</dbReference>
<dbReference type="PIRSF" id="PIRSF039085">
    <property type="entry name" value="ABC_ATPase_HisP"/>
    <property type="match status" value="1"/>
</dbReference>
<comment type="subcellular location">
    <subcellularLocation>
        <location evidence="1">Cell membrane</location>
        <topology evidence="1">Peripheral membrane protein</topology>
    </subcellularLocation>
</comment>
<evidence type="ECO:0000256" key="4">
    <source>
        <dbReference type="ARBA" id="ARBA00022475"/>
    </source>
</evidence>
<keyword evidence="3" id="KW-0813">Transport</keyword>
<dbReference type="SMART" id="SM00382">
    <property type="entry name" value="AAA"/>
    <property type="match status" value="1"/>
</dbReference>
<dbReference type="InterPro" id="IPR050086">
    <property type="entry name" value="MetN_ABC_transporter-like"/>
</dbReference>
<keyword evidence="4" id="KW-1003">Cell membrane</keyword>
<dbReference type="InterPro" id="IPR017871">
    <property type="entry name" value="ABC_transporter-like_CS"/>
</dbReference>
<dbReference type="GO" id="GO:0005524">
    <property type="term" value="F:ATP binding"/>
    <property type="evidence" value="ECO:0007669"/>
    <property type="project" value="UniProtKB-KW"/>
</dbReference>
<dbReference type="STRING" id="322505.SAMN04487836_14013"/>
<dbReference type="GO" id="GO:0005886">
    <property type="term" value="C:plasma membrane"/>
    <property type="evidence" value="ECO:0007669"/>
    <property type="project" value="UniProtKB-SubCell"/>
</dbReference>
<evidence type="ECO:0000256" key="2">
    <source>
        <dbReference type="ARBA" id="ARBA00005417"/>
    </source>
</evidence>
<protein>
    <submittedName>
        <fullName evidence="10">Putative lysine transport system ATP-binding protein</fullName>
    </submittedName>
</protein>
<dbReference type="PROSITE" id="PS50893">
    <property type="entry name" value="ABC_TRANSPORTER_2"/>
    <property type="match status" value="1"/>
</dbReference>
<dbReference type="OrthoDB" id="9804199at2"/>
<dbReference type="InterPro" id="IPR027417">
    <property type="entry name" value="P-loop_NTPase"/>
</dbReference>
<keyword evidence="11" id="KW-1185">Reference proteome</keyword>
<dbReference type="EMBL" id="FNYK01000009">
    <property type="protein sequence ID" value="SEI56000.1"/>
    <property type="molecule type" value="Genomic_DNA"/>
</dbReference>
<evidence type="ECO:0000313" key="11">
    <source>
        <dbReference type="Proteomes" id="UP000183028"/>
    </source>
</evidence>
<dbReference type="CDD" id="cd03262">
    <property type="entry name" value="ABC_HisP_GlnQ"/>
    <property type="match status" value="1"/>
</dbReference>
<keyword evidence="8" id="KW-0472">Membrane</keyword>
<dbReference type="GO" id="GO:0015424">
    <property type="term" value="F:ABC-type amino acid transporter activity"/>
    <property type="evidence" value="ECO:0007669"/>
    <property type="project" value="InterPro"/>
</dbReference>
<evidence type="ECO:0000256" key="1">
    <source>
        <dbReference type="ARBA" id="ARBA00004202"/>
    </source>
</evidence>
<dbReference type="InterPro" id="IPR003593">
    <property type="entry name" value="AAA+_ATPase"/>
</dbReference>
<dbReference type="AlphaFoldDB" id="A0A1H6RW46"/>
<dbReference type="InterPro" id="IPR003439">
    <property type="entry name" value="ABC_transporter-like_ATP-bd"/>
</dbReference>
<dbReference type="PROSITE" id="PS00211">
    <property type="entry name" value="ABC_TRANSPORTER_1"/>
    <property type="match status" value="1"/>
</dbReference>
<evidence type="ECO:0000256" key="7">
    <source>
        <dbReference type="ARBA" id="ARBA00022970"/>
    </source>
</evidence>
<organism evidence="10 11">
    <name type="scientific">Sharpea azabuensis</name>
    <dbReference type="NCBI Taxonomy" id="322505"/>
    <lineage>
        <taxon>Bacteria</taxon>
        <taxon>Bacillati</taxon>
        <taxon>Bacillota</taxon>
        <taxon>Erysipelotrichia</taxon>
        <taxon>Erysipelotrichales</taxon>
        <taxon>Coprobacillaceae</taxon>
        <taxon>Sharpea</taxon>
    </lineage>
</organism>
<dbReference type="Gene3D" id="3.40.50.300">
    <property type="entry name" value="P-loop containing nucleotide triphosphate hydrolases"/>
    <property type="match status" value="1"/>
</dbReference>
<evidence type="ECO:0000256" key="5">
    <source>
        <dbReference type="ARBA" id="ARBA00022741"/>
    </source>
</evidence>
<keyword evidence="5" id="KW-0547">Nucleotide-binding</keyword>
<feature type="domain" description="ABC transporter" evidence="9">
    <location>
        <begin position="5"/>
        <end position="238"/>
    </location>
</feature>